<reference evidence="1 2" key="1">
    <citation type="submission" date="2019-06" db="EMBL/GenBank/DDBJ databases">
        <authorList>
            <person name="Li J."/>
        </authorList>
    </citation>
    <scope>NUCLEOTIDE SEQUENCE [LARGE SCALE GENOMIC DNA]</scope>
    <source>
        <strain evidence="1 2">CGMCC 1.8012</strain>
    </source>
</reference>
<evidence type="ECO:0000313" key="2">
    <source>
        <dbReference type="Proteomes" id="UP000304880"/>
    </source>
</evidence>
<protein>
    <submittedName>
        <fullName evidence="1">Uncharacterized protein</fullName>
    </submittedName>
</protein>
<evidence type="ECO:0000313" key="1">
    <source>
        <dbReference type="EMBL" id="TNH40940.1"/>
    </source>
</evidence>
<dbReference type="RefSeq" id="WP_139597728.1">
    <property type="nucleotide sequence ID" value="NZ_VDDC01000005.1"/>
</dbReference>
<keyword evidence="2" id="KW-1185">Reference proteome</keyword>
<proteinExistence type="predicted"/>
<accession>A0A5C4RAE9</accession>
<comment type="caution">
    <text evidence="1">The sequence shown here is derived from an EMBL/GenBank/DDBJ whole genome shotgun (WGS) entry which is preliminary data.</text>
</comment>
<dbReference type="AlphaFoldDB" id="A0A5C4RAE9"/>
<sequence length="291" mass="33632">MPEEIVRRCSCCYKAITPPKGRGRPSLYCEECAPKSKQQKNKLRDIAKANRALAVLDHLTKRHNSLRIRGEIDEKVLFATLYAEIRKNPKCLPTDMRRALTRYIDPEFRKPKDWIPTFGTYFGRFCNEFRGIRVSNLVKLYPKPEEIKEFIDLEESTKAQFGGDFPYSPSTEYSAIELLMGGYAIDDSVIEEDAEDRKSDSLLEAFEIVDYVEPEKENIENAIYKIMEKGGIFGMGYPQHIRLHFCKLGYSENEINSALRSLLESGRLEYDFGQYMLPKPVPKCRRRLTAA</sequence>
<gene>
    <name evidence="1" type="ORF">FHD67_02625</name>
</gene>
<name>A0A5C4RAE9_9RHOB</name>
<dbReference type="Proteomes" id="UP000304880">
    <property type="component" value="Unassembled WGS sequence"/>
</dbReference>
<dbReference type="EMBL" id="VDDC01000005">
    <property type="protein sequence ID" value="TNH40940.1"/>
    <property type="molecule type" value="Genomic_DNA"/>
</dbReference>
<organism evidence="1 2">
    <name type="scientific">Paracoccus haeundaensis</name>
    <dbReference type="NCBI Taxonomy" id="225362"/>
    <lineage>
        <taxon>Bacteria</taxon>
        <taxon>Pseudomonadati</taxon>
        <taxon>Pseudomonadota</taxon>
        <taxon>Alphaproteobacteria</taxon>
        <taxon>Rhodobacterales</taxon>
        <taxon>Paracoccaceae</taxon>
        <taxon>Paracoccus</taxon>
    </lineage>
</organism>